<organism evidence="1 2">
    <name type="scientific">Citrus sinensis</name>
    <name type="common">Sweet orange</name>
    <name type="synonym">Citrus aurantium var. sinensis</name>
    <dbReference type="NCBI Taxonomy" id="2711"/>
    <lineage>
        <taxon>Eukaryota</taxon>
        <taxon>Viridiplantae</taxon>
        <taxon>Streptophyta</taxon>
        <taxon>Embryophyta</taxon>
        <taxon>Tracheophyta</taxon>
        <taxon>Spermatophyta</taxon>
        <taxon>Magnoliopsida</taxon>
        <taxon>eudicotyledons</taxon>
        <taxon>Gunneridae</taxon>
        <taxon>Pentapetalae</taxon>
        <taxon>rosids</taxon>
        <taxon>malvids</taxon>
        <taxon>Sapindales</taxon>
        <taxon>Rutaceae</taxon>
        <taxon>Aurantioideae</taxon>
        <taxon>Citrus</taxon>
    </lineage>
</organism>
<dbReference type="Proteomes" id="UP000829398">
    <property type="component" value="Chromosome 2"/>
</dbReference>
<evidence type="ECO:0000313" key="2">
    <source>
        <dbReference type="Proteomes" id="UP000829398"/>
    </source>
</evidence>
<evidence type="ECO:0000313" key="1">
    <source>
        <dbReference type="EMBL" id="KAH9796567.1"/>
    </source>
</evidence>
<dbReference type="EMBL" id="CM039171">
    <property type="protein sequence ID" value="KAH9796567.1"/>
    <property type="molecule type" value="Genomic_DNA"/>
</dbReference>
<reference evidence="2" key="1">
    <citation type="journal article" date="2023" name="Hortic. Res.">
        <title>A chromosome-level phased genome enabling allele-level studies in sweet orange: a case study on citrus Huanglongbing tolerance.</title>
        <authorList>
            <person name="Wu B."/>
            <person name="Yu Q."/>
            <person name="Deng Z."/>
            <person name="Duan Y."/>
            <person name="Luo F."/>
            <person name="Gmitter F. Jr."/>
        </authorList>
    </citation>
    <scope>NUCLEOTIDE SEQUENCE [LARGE SCALE GENOMIC DNA]</scope>
    <source>
        <strain evidence="2">cv. Valencia</strain>
    </source>
</reference>
<name>A0ACB8NFA9_CITSI</name>
<keyword evidence="2" id="KW-1185">Reference proteome</keyword>
<comment type="caution">
    <text evidence="1">The sequence shown here is derived from an EMBL/GenBank/DDBJ whole genome shotgun (WGS) entry which is preliminary data.</text>
</comment>
<gene>
    <name evidence="1" type="ORF">KPL71_005575</name>
</gene>
<sequence>MSSPYNSNWIFDCGLLDDIGVSGGDLPSLDPPEVLWSSSTSNPPLSAEFNDSFGNLDAFKETGSRKRFMELASILDPGRPPKMDKTVLLADAVQMVTQLRDEAQKLKVSNEKLLGKINELKVCFNFVISCSSHIVECNCEKNELRDEKQRLKNEKENLERQVKALSSQPAFLPHPPPVPAPFSAPGQVVGGKLVPLVGYPGVSMWQFMPPAAVDTSQDHVLRPPVA</sequence>
<protein>
    <submittedName>
        <fullName evidence="1">Transcription factor ILR3</fullName>
    </submittedName>
</protein>
<proteinExistence type="predicted"/>
<accession>A0ACB8NFA9</accession>